<gene>
    <name evidence="2" type="ORF">BFP71_08660</name>
</gene>
<keyword evidence="1" id="KW-1133">Transmembrane helix</keyword>
<feature type="transmembrane region" description="Helical" evidence="1">
    <location>
        <begin position="12"/>
        <end position="29"/>
    </location>
</feature>
<reference evidence="2 3" key="1">
    <citation type="submission" date="2016-08" db="EMBL/GenBank/DDBJ databases">
        <title>Draft genome of Fabibacter sp. strain SK-8.</title>
        <authorList>
            <person name="Wong S.-K."/>
            <person name="Hamasaki K."/>
            <person name="Yoshizawa S."/>
        </authorList>
    </citation>
    <scope>NUCLEOTIDE SEQUENCE [LARGE SCALE GENOMIC DNA]</scope>
    <source>
        <strain evidence="2 3">SK-8</strain>
    </source>
</reference>
<proteinExistence type="predicted"/>
<name>A0A1E5SKL5_9BACT</name>
<dbReference type="Pfam" id="PF25589">
    <property type="entry name" value="DUF7935"/>
    <property type="match status" value="1"/>
</dbReference>
<evidence type="ECO:0000313" key="3">
    <source>
        <dbReference type="Proteomes" id="UP000095552"/>
    </source>
</evidence>
<keyword evidence="1" id="KW-0472">Membrane</keyword>
<dbReference type="EMBL" id="MDGQ01000005">
    <property type="protein sequence ID" value="OEJ99633.1"/>
    <property type="molecule type" value="Genomic_DNA"/>
</dbReference>
<dbReference type="AlphaFoldDB" id="A0A1E5SKL5"/>
<organism evidence="2 3">
    <name type="scientific">Roseivirga misakiensis</name>
    <dbReference type="NCBI Taxonomy" id="1563681"/>
    <lineage>
        <taxon>Bacteria</taxon>
        <taxon>Pseudomonadati</taxon>
        <taxon>Bacteroidota</taxon>
        <taxon>Cytophagia</taxon>
        <taxon>Cytophagales</taxon>
        <taxon>Roseivirgaceae</taxon>
        <taxon>Roseivirga</taxon>
    </lineage>
</organism>
<dbReference type="Proteomes" id="UP000095552">
    <property type="component" value="Unassembled WGS sequence"/>
</dbReference>
<dbReference type="InterPro" id="IPR057695">
    <property type="entry name" value="DUF7935"/>
</dbReference>
<dbReference type="RefSeq" id="WP_069835095.1">
    <property type="nucleotide sequence ID" value="NZ_MDGQ01000005.1"/>
</dbReference>
<dbReference type="OrthoDB" id="1493032at2"/>
<sequence length="173" mass="19973">MDTVTELLKVLIPALLVMYAMYLVVRNFLQKQFDNRLLDLKIKNNETVLPIRLQAYERIALLLERISPNNMLIRLSDPSLSAFAFQQLLLKEIREEFNHNLSQQVYMSEDVWNKVKATVNDIVSAVQDSAQKMDDSKNAIDLAEEIFAYMIGLDRDPVGEALAMVRNETQHLF</sequence>
<accession>A0A1E5SKL5</accession>
<keyword evidence="3" id="KW-1185">Reference proteome</keyword>
<protein>
    <submittedName>
        <fullName evidence="2">Uncharacterized protein</fullName>
    </submittedName>
</protein>
<comment type="caution">
    <text evidence="2">The sequence shown here is derived from an EMBL/GenBank/DDBJ whole genome shotgun (WGS) entry which is preliminary data.</text>
</comment>
<keyword evidence="1" id="KW-0812">Transmembrane</keyword>
<evidence type="ECO:0000313" key="2">
    <source>
        <dbReference type="EMBL" id="OEJ99633.1"/>
    </source>
</evidence>
<evidence type="ECO:0000256" key="1">
    <source>
        <dbReference type="SAM" id="Phobius"/>
    </source>
</evidence>
<dbReference type="STRING" id="1563681.BFP71_08660"/>